<sequence>MAWRATINDLSIDLLQNVVSRLPALSFAYADCVSRSWNHACHLALCRPKLSSACSFNPSLQVAIEEVVKKVLSEPIRPQFAIAATSSSFDLQEAIQLITAKLGSKVPFVINHSSGVIGRDVISDEFKETEWSLDVKGIMLTVGFVPGLKVKSISLKNPYNFMIKQFITDIREFSTSISGCPSPAAIMIFGKEKAIATSEEDHEALGLDDLDCLVDIMDFAMSPETIIVGACSEDFEHVDDVAAVALVFVKDKNKPPGTGETRFHAVLSSGLSPVGPTYKVVSVDVHPDNLETILTGVREGPPGTFGGVDLSTIYTIGVTKRWRCSIMREEAKWMTSLSYHTFDNAGGQCLCVPGVGFKIGDTYQYYCKDSNIARSTVDNVSNLLRSLRQTSTNDSDKWEVFGGLIFASSCRGVYLLGKQNADSSAFLESFPGVTLAGTICDEEIGRGYLLPQEQKSARACMHRSSAVYLIMSYSP</sequence>
<comment type="caution">
    <text evidence="2">The sequence shown here is derived from an EMBL/GenBank/DDBJ whole genome shotgun (WGS) entry which is preliminary data.</text>
</comment>
<reference evidence="2" key="1">
    <citation type="journal article" date="2023" name="bioRxiv">
        <title>Improved chromosome-level genome assembly for marigold (Tagetes erecta).</title>
        <authorList>
            <person name="Jiang F."/>
            <person name="Yuan L."/>
            <person name="Wang S."/>
            <person name="Wang H."/>
            <person name="Xu D."/>
            <person name="Wang A."/>
            <person name="Fan W."/>
        </authorList>
    </citation>
    <scope>NUCLEOTIDE SEQUENCE</scope>
    <source>
        <strain evidence="2">WSJ</strain>
        <tissue evidence="2">Leaf</tissue>
    </source>
</reference>
<organism evidence="2 3">
    <name type="scientific">Tagetes erecta</name>
    <name type="common">African marigold</name>
    <dbReference type="NCBI Taxonomy" id="13708"/>
    <lineage>
        <taxon>Eukaryota</taxon>
        <taxon>Viridiplantae</taxon>
        <taxon>Streptophyta</taxon>
        <taxon>Embryophyta</taxon>
        <taxon>Tracheophyta</taxon>
        <taxon>Spermatophyta</taxon>
        <taxon>Magnoliopsida</taxon>
        <taxon>eudicotyledons</taxon>
        <taxon>Gunneridae</taxon>
        <taxon>Pentapetalae</taxon>
        <taxon>asterids</taxon>
        <taxon>campanulids</taxon>
        <taxon>Asterales</taxon>
        <taxon>Asteraceae</taxon>
        <taxon>Asteroideae</taxon>
        <taxon>Heliantheae alliance</taxon>
        <taxon>Tageteae</taxon>
        <taxon>Tagetes</taxon>
    </lineage>
</organism>
<accession>A0AAD8L6R2</accession>
<dbReference type="PANTHER" id="PTHR14939:SF5">
    <property type="entry name" value="F-BOX ONLY PROTEIN 22"/>
    <property type="match status" value="1"/>
</dbReference>
<dbReference type="InterPro" id="IPR001810">
    <property type="entry name" value="F-box_dom"/>
</dbReference>
<dbReference type="Pfam" id="PF00646">
    <property type="entry name" value="F-box"/>
    <property type="match status" value="1"/>
</dbReference>
<dbReference type="GO" id="GO:0032436">
    <property type="term" value="P:positive regulation of proteasomal ubiquitin-dependent protein catabolic process"/>
    <property type="evidence" value="ECO:0007669"/>
    <property type="project" value="TreeGrafter"/>
</dbReference>
<dbReference type="AlphaFoldDB" id="A0AAD8L6R2"/>
<dbReference type="InterPro" id="IPR036047">
    <property type="entry name" value="F-box-like_dom_sf"/>
</dbReference>
<proteinExistence type="predicted"/>
<dbReference type="Proteomes" id="UP001229421">
    <property type="component" value="Unassembled WGS sequence"/>
</dbReference>
<keyword evidence="3" id="KW-1185">Reference proteome</keyword>
<feature type="domain" description="F-box" evidence="1">
    <location>
        <begin position="7"/>
        <end position="41"/>
    </location>
</feature>
<evidence type="ECO:0000259" key="1">
    <source>
        <dbReference type="Pfam" id="PF00646"/>
    </source>
</evidence>
<dbReference type="SUPFAM" id="SSF81383">
    <property type="entry name" value="F-box domain"/>
    <property type="match status" value="1"/>
</dbReference>
<evidence type="ECO:0000313" key="3">
    <source>
        <dbReference type="Proteomes" id="UP001229421"/>
    </source>
</evidence>
<gene>
    <name evidence="2" type="ORF">QVD17_02521</name>
</gene>
<dbReference type="EMBL" id="JAUHHV010000001">
    <property type="protein sequence ID" value="KAK1436739.1"/>
    <property type="molecule type" value="Genomic_DNA"/>
</dbReference>
<dbReference type="PANTHER" id="PTHR14939">
    <property type="entry name" value="F-BOX ONLY PROTEIN 22"/>
    <property type="match status" value="1"/>
</dbReference>
<name>A0AAD8L6R2_TARER</name>
<protein>
    <recommendedName>
        <fullName evidence="1">F-box domain-containing protein</fullName>
    </recommendedName>
</protein>
<dbReference type="GO" id="GO:0000209">
    <property type="term" value="P:protein polyubiquitination"/>
    <property type="evidence" value="ECO:0007669"/>
    <property type="project" value="TreeGrafter"/>
</dbReference>
<evidence type="ECO:0000313" key="2">
    <source>
        <dbReference type="EMBL" id="KAK1436739.1"/>
    </source>
</evidence>